<dbReference type="SMART" id="SM00014">
    <property type="entry name" value="acidPPc"/>
    <property type="match status" value="1"/>
</dbReference>
<comment type="caution">
    <text evidence="6">The sequence shown here is derived from an EMBL/GenBank/DDBJ whole genome shotgun (WGS) entry which is preliminary data.</text>
</comment>
<dbReference type="PANTHER" id="PTHR14969:SF54">
    <property type="entry name" value="PHOSPHATIDYLGLYCEROPHOSPHATASE B"/>
    <property type="match status" value="1"/>
</dbReference>
<feature type="transmembrane region" description="Helical" evidence="4">
    <location>
        <begin position="186"/>
        <end position="206"/>
    </location>
</feature>
<accession>A0A2P5SWS0</accession>
<feature type="domain" description="Phosphatidic acid phosphatase type 2/haloperoxidase" evidence="5">
    <location>
        <begin position="79"/>
        <end position="227"/>
    </location>
</feature>
<dbReference type="CDD" id="cd01610">
    <property type="entry name" value="PAP2_like"/>
    <property type="match status" value="1"/>
</dbReference>
<evidence type="ECO:0000313" key="6">
    <source>
        <dbReference type="EMBL" id="PPI86787.1"/>
    </source>
</evidence>
<feature type="transmembrane region" description="Helical" evidence="4">
    <location>
        <begin position="212"/>
        <end position="230"/>
    </location>
</feature>
<feature type="transmembrane region" description="Helical" evidence="4">
    <location>
        <begin position="74"/>
        <end position="92"/>
    </location>
</feature>
<dbReference type="InterPro" id="IPR000326">
    <property type="entry name" value="PAP2/HPO"/>
</dbReference>
<dbReference type="Pfam" id="PF01569">
    <property type="entry name" value="PAP2"/>
    <property type="match status" value="1"/>
</dbReference>
<gene>
    <name evidence="6" type="ORF">CRV10_00830</name>
</gene>
<feature type="transmembrane region" description="Helical" evidence="4">
    <location>
        <begin position="157"/>
        <end position="179"/>
    </location>
</feature>
<dbReference type="InterPro" id="IPR036938">
    <property type="entry name" value="PAP2/HPO_sf"/>
</dbReference>
<keyword evidence="4" id="KW-0812">Transmembrane</keyword>
<evidence type="ECO:0000313" key="7">
    <source>
        <dbReference type="Proteomes" id="UP000296144"/>
    </source>
</evidence>
<dbReference type="Proteomes" id="UP000296144">
    <property type="component" value="Unassembled WGS sequence"/>
</dbReference>
<dbReference type="Gene3D" id="1.20.144.10">
    <property type="entry name" value="Phosphatidic acid phosphatase type 2/haloperoxidase"/>
    <property type="match status" value="1"/>
</dbReference>
<feature type="transmembrane region" description="Helical" evidence="4">
    <location>
        <begin position="7"/>
        <end position="25"/>
    </location>
</feature>
<dbReference type="SUPFAM" id="SSF48317">
    <property type="entry name" value="Acid phosphatase/Vanadium-dependent haloperoxidase"/>
    <property type="match status" value="1"/>
</dbReference>
<dbReference type="GO" id="GO:0005886">
    <property type="term" value="C:plasma membrane"/>
    <property type="evidence" value="ECO:0007669"/>
    <property type="project" value="TreeGrafter"/>
</dbReference>
<dbReference type="EC" id="3.6.1.27" evidence="1"/>
<evidence type="ECO:0000256" key="2">
    <source>
        <dbReference type="ARBA" id="ARBA00032707"/>
    </source>
</evidence>
<comment type="catalytic activity">
    <reaction evidence="3">
        <text>di-trans,octa-cis-undecaprenyl diphosphate + H2O = di-trans,octa-cis-undecaprenyl phosphate + phosphate + H(+)</text>
        <dbReference type="Rhea" id="RHEA:28094"/>
        <dbReference type="ChEBI" id="CHEBI:15377"/>
        <dbReference type="ChEBI" id="CHEBI:15378"/>
        <dbReference type="ChEBI" id="CHEBI:43474"/>
        <dbReference type="ChEBI" id="CHEBI:58405"/>
        <dbReference type="ChEBI" id="CHEBI:60392"/>
        <dbReference type="EC" id="3.6.1.27"/>
    </reaction>
</comment>
<keyword evidence="7" id="KW-1185">Reference proteome</keyword>
<evidence type="ECO:0000256" key="3">
    <source>
        <dbReference type="ARBA" id="ARBA00047594"/>
    </source>
</evidence>
<dbReference type="EMBL" id="PDKU01000001">
    <property type="protein sequence ID" value="PPI86787.1"/>
    <property type="molecule type" value="Genomic_DNA"/>
</dbReference>
<dbReference type="GO" id="GO:0050380">
    <property type="term" value="F:undecaprenyl-diphosphatase activity"/>
    <property type="evidence" value="ECO:0007669"/>
    <property type="project" value="UniProtKB-EC"/>
</dbReference>
<feature type="transmembrane region" description="Helical" evidence="4">
    <location>
        <begin position="40"/>
        <end position="62"/>
    </location>
</feature>
<organism evidence="6 7">
    <name type="scientific">Candidatus Pantoea edessiphila</name>
    <dbReference type="NCBI Taxonomy" id="2044610"/>
    <lineage>
        <taxon>Bacteria</taxon>
        <taxon>Pseudomonadati</taxon>
        <taxon>Pseudomonadota</taxon>
        <taxon>Gammaproteobacteria</taxon>
        <taxon>Enterobacterales</taxon>
        <taxon>Erwiniaceae</taxon>
        <taxon>Pantoea</taxon>
    </lineage>
</organism>
<dbReference type="RefSeq" id="WP_136129952.1">
    <property type="nucleotide sequence ID" value="NZ_PDKU01000001.1"/>
</dbReference>
<evidence type="ECO:0000259" key="5">
    <source>
        <dbReference type="SMART" id="SM00014"/>
    </source>
</evidence>
<dbReference type="PANTHER" id="PTHR14969">
    <property type="entry name" value="SPHINGOSINE-1-PHOSPHATE PHOSPHOHYDROLASE"/>
    <property type="match status" value="1"/>
</dbReference>
<protein>
    <recommendedName>
        <fullName evidence="1">undecaprenyl-diphosphate phosphatase</fullName>
        <ecNumber evidence="1">3.6.1.27</ecNumber>
    </recommendedName>
    <alternativeName>
        <fullName evidence="2">Undecaprenyl pyrophosphate phosphatase</fullName>
    </alternativeName>
</protein>
<keyword evidence="4" id="KW-0472">Membrane</keyword>
<proteinExistence type="predicted"/>
<name>A0A2P5SWS0_9GAMM</name>
<sequence length="242" mass="28743">MFKIFRHTTLGMLLLLVVPLIFWLSDWHWHPYKSAITLKWIFLIMETVTSPWVILTNLILNTWIFKCLHSKAKILLKLFCIINIIIIAGQQIKSFVKCKSQEPRPYIIWLEHHYGLNIHNFYLLKNKERSEIVSNLLNSNQILPVWLKRHWIHETGYSLPSGHTMFASSWALLTISLLWPYRCYKTIAIIFIWAYFVSISRMLFGMHWIQDLILANILAWMLVNLTNYLVDFNKLLSNNAKI</sequence>
<dbReference type="NCBIfam" id="NF007975">
    <property type="entry name" value="PRK10699.1"/>
    <property type="match status" value="1"/>
</dbReference>
<dbReference type="OrthoDB" id="5586741at2"/>
<keyword evidence="4" id="KW-1133">Transmembrane helix</keyword>
<evidence type="ECO:0000256" key="4">
    <source>
        <dbReference type="SAM" id="Phobius"/>
    </source>
</evidence>
<reference evidence="6 7" key="1">
    <citation type="journal article" date="2018" name="Genome Biol. Evol.">
        <title>Cladogenesis and Genomic Streamlining in Extracellular Endosymbionts of Tropical Stink Bugs.</title>
        <authorList>
            <person name="Otero-Bravo A."/>
            <person name="Goffredi S."/>
            <person name="Sabree Z.L."/>
        </authorList>
    </citation>
    <scope>NUCLEOTIDE SEQUENCE [LARGE SCALE GENOMIC DNA]</scope>
    <source>
        <strain evidence="6 7">SoEL</strain>
    </source>
</reference>
<dbReference type="AlphaFoldDB" id="A0A2P5SWS0"/>
<evidence type="ECO:0000256" key="1">
    <source>
        <dbReference type="ARBA" id="ARBA00012374"/>
    </source>
</evidence>